<dbReference type="OrthoDB" id="337830at2"/>
<dbReference type="Gene3D" id="3.50.50.60">
    <property type="entry name" value="FAD/NAD(P)-binding domain"/>
    <property type="match status" value="1"/>
</dbReference>
<evidence type="ECO:0000259" key="1">
    <source>
        <dbReference type="Pfam" id="PF01593"/>
    </source>
</evidence>
<dbReference type="PANTHER" id="PTHR10742:SF342">
    <property type="entry name" value="AMINE OXIDASE"/>
    <property type="match status" value="1"/>
</dbReference>
<dbReference type="Pfam" id="PF01593">
    <property type="entry name" value="Amino_oxidase"/>
    <property type="match status" value="1"/>
</dbReference>
<accession>A0A318JPP1</accession>
<sequence length="478" mass="53200">MQGLTQEYVRHTMDGGLPSQNTIDSVIVVGAGLSGLAAAYELTKQGTRVTVLEASDRPGGRTWTYRQPFADGLHAEAGAMTVTEHCSYTMHYLREMGVDTAPSDLVDTDFSYYRNGVRIRPDKIDEHAEALGLHEDERHLTVADLFARYVTKFNENIGSEVSALDWTPTPKLLELDQISVRRILADRGASPAAISLIEPLFLEMRGGELESASAMAWARYESSPRSFSTADAQWYKVEGGTDLLARAMAEKIKDQILYRRPVVRITQSDREAQVTFLDRDRLQTLSADRVIVTAPFSSMRRLNLSMAGLSAAKHAAIRKLKYVSVLRIYLQMRKKFWPEQRLMLSTDTPICTVRDATPQQPGPRKILECWLTGWPAQAAASMSEDERVNFALREAESMLPGARENFELGASVAWDNEPYAGGAYVLPEVGHSELMEHTRSPEGRIHFAGEHTAFEPNGGSMNYALESAIRVLLELSSV</sequence>
<dbReference type="AlphaFoldDB" id="A0A318JPP1"/>
<dbReference type="SUPFAM" id="SSF54373">
    <property type="entry name" value="FAD-linked reductases, C-terminal domain"/>
    <property type="match status" value="1"/>
</dbReference>
<gene>
    <name evidence="2" type="ORF">DFR70_12364</name>
</gene>
<keyword evidence="3" id="KW-1185">Reference proteome</keyword>
<dbReference type="GO" id="GO:0001716">
    <property type="term" value="F:L-amino-acid oxidase activity"/>
    <property type="evidence" value="ECO:0007669"/>
    <property type="project" value="TreeGrafter"/>
</dbReference>
<proteinExistence type="predicted"/>
<dbReference type="Proteomes" id="UP000247569">
    <property type="component" value="Unassembled WGS sequence"/>
</dbReference>
<name>A0A318JPP1_9NOCA</name>
<protein>
    <submittedName>
        <fullName evidence="2">Monoamine oxidase</fullName>
    </submittedName>
</protein>
<comment type="caution">
    <text evidence="2">The sequence shown here is derived from an EMBL/GenBank/DDBJ whole genome shotgun (WGS) entry which is preliminary data.</text>
</comment>
<reference evidence="2 3" key="1">
    <citation type="submission" date="2018-05" db="EMBL/GenBank/DDBJ databases">
        <title>Genomic Encyclopedia of Type Strains, Phase IV (KMG-IV): sequencing the most valuable type-strain genomes for metagenomic binning, comparative biology and taxonomic classification.</title>
        <authorList>
            <person name="Goeker M."/>
        </authorList>
    </citation>
    <scope>NUCLEOTIDE SEQUENCE [LARGE SCALE GENOMIC DNA]</scope>
    <source>
        <strain evidence="2 3">DSM 44704</strain>
    </source>
</reference>
<dbReference type="PRINTS" id="PR00419">
    <property type="entry name" value="ADXRDTASE"/>
</dbReference>
<dbReference type="InterPro" id="IPR036188">
    <property type="entry name" value="FAD/NAD-bd_sf"/>
</dbReference>
<evidence type="ECO:0000313" key="3">
    <source>
        <dbReference type="Proteomes" id="UP000247569"/>
    </source>
</evidence>
<dbReference type="EMBL" id="QJKF01000023">
    <property type="protein sequence ID" value="PXX54770.1"/>
    <property type="molecule type" value="Genomic_DNA"/>
</dbReference>
<evidence type="ECO:0000313" key="2">
    <source>
        <dbReference type="EMBL" id="PXX54770.1"/>
    </source>
</evidence>
<dbReference type="InterPro" id="IPR050281">
    <property type="entry name" value="Flavin_monoamine_oxidase"/>
</dbReference>
<feature type="domain" description="Amine oxidase" evidence="1">
    <location>
        <begin position="33"/>
        <end position="471"/>
    </location>
</feature>
<organism evidence="2 3">
    <name type="scientific">Nocardia tenerifensis</name>
    <dbReference type="NCBI Taxonomy" id="228006"/>
    <lineage>
        <taxon>Bacteria</taxon>
        <taxon>Bacillati</taxon>
        <taxon>Actinomycetota</taxon>
        <taxon>Actinomycetes</taxon>
        <taxon>Mycobacteriales</taxon>
        <taxon>Nocardiaceae</taxon>
        <taxon>Nocardia</taxon>
    </lineage>
</organism>
<dbReference type="GO" id="GO:0009063">
    <property type="term" value="P:amino acid catabolic process"/>
    <property type="evidence" value="ECO:0007669"/>
    <property type="project" value="TreeGrafter"/>
</dbReference>
<dbReference type="InterPro" id="IPR002937">
    <property type="entry name" value="Amino_oxidase"/>
</dbReference>
<dbReference type="PANTHER" id="PTHR10742">
    <property type="entry name" value="FLAVIN MONOAMINE OXIDASE"/>
    <property type="match status" value="1"/>
</dbReference>
<dbReference type="SUPFAM" id="SSF51905">
    <property type="entry name" value="FAD/NAD(P)-binding domain"/>
    <property type="match status" value="1"/>
</dbReference>